<dbReference type="AlphaFoldDB" id="A0A2S0JZN3"/>
<gene>
    <name evidence="1" type="ORF">LS41612_10115</name>
    <name evidence="2" type="ORF">NCTC10338_02711</name>
</gene>
<evidence type="ECO:0000313" key="2">
    <source>
        <dbReference type="EMBL" id="SUV17606.1"/>
    </source>
</evidence>
<dbReference type="Proteomes" id="UP000238825">
    <property type="component" value="Chromosome"/>
</dbReference>
<dbReference type="EMBL" id="UFSZ01000001">
    <property type="protein sequence ID" value="SUV17606.1"/>
    <property type="molecule type" value="Genomic_DNA"/>
</dbReference>
<reference evidence="2 4" key="2">
    <citation type="submission" date="2018-06" db="EMBL/GenBank/DDBJ databases">
        <authorList>
            <consortium name="Pathogen Informatics"/>
            <person name="Doyle S."/>
        </authorList>
    </citation>
    <scope>NUCLEOTIDE SEQUENCE [LARGE SCALE GENOMIC DNA]</scope>
    <source>
        <strain evidence="2 4">NCTC10338</strain>
    </source>
</reference>
<proteinExistence type="predicted"/>
<name>A0A2S0JZN3_LYSSH</name>
<dbReference type="GeneID" id="48276557"/>
<protein>
    <submittedName>
        <fullName evidence="1">Uncharacterized protein</fullName>
    </submittedName>
</protein>
<evidence type="ECO:0000313" key="3">
    <source>
        <dbReference type="Proteomes" id="UP000238825"/>
    </source>
</evidence>
<dbReference type="RefSeq" id="WP_024360983.1">
    <property type="nucleotide sequence ID" value="NZ_BJNS01000006.1"/>
</dbReference>
<dbReference type="Proteomes" id="UP000255295">
    <property type="component" value="Unassembled WGS sequence"/>
</dbReference>
<organism evidence="1 3">
    <name type="scientific">Lysinibacillus sphaericus</name>
    <name type="common">Bacillus sphaericus</name>
    <dbReference type="NCBI Taxonomy" id="1421"/>
    <lineage>
        <taxon>Bacteria</taxon>
        <taxon>Bacillati</taxon>
        <taxon>Bacillota</taxon>
        <taxon>Bacilli</taxon>
        <taxon>Bacillales</taxon>
        <taxon>Bacillaceae</taxon>
        <taxon>Lysinibacillus</taxon>
    </lineage>
</organism>
<evidence type="ECO:0000313" key="1">
    <source>
        <dbReference type="EMBL" id="AVK96595.1"/>
    </source>
</evidence>
<reference evidence="1 3" key="1">
    <citation type="submission" date="2017-03" db="EMBL/GenBank/DDBJ databases">
        <title>The whole genome sequencing and assembly of Lysinibacillus sphaericus DSM 28T strain.</title>
        <authorList>
            <person name="Lee Y.-J."/>
            <person name="Yi H."/>
            <person name="Bahn Y.-S."/>
            <person name="Kim J.F."/>
            <person name="Lee D.-W."/>
        </authorList>
    </citation>
    <scope>NUCLEOTIDE SEQUENCE [LARGE SCALE GENOMIC DNA]</scope>
    <source>
        <strain evidence="1 3">DSM 28</strain>
    </source>
</reference>
<sequence length="169" mass="19931">MYSLSNFKLLVEKQKKIDAIYQHCDELKKTTITPKISEEVERFYTCCKTRLEQQGFKVTLTSSKLIAEYKEAFITIDKHSKDIEECIFINLNNYVEDQLSIMLDIEYQQFEQIITYNLDGFSTVIEQVNEKLNQAKNFQDACKAAKLIYKNNQNEIFHSADEAVNYYFK</sequence>
<evidence type="ECO:0000313" key="4">
    <source>
        <dbReference type="Proteomes" id="UP000255295"/>
    </source>
</evidence>
<accession>A0A2S0JZN3</accession>
<dbReference type="EMBL" id="CP019980">
    <property type="protein sequence ID" value="AVK96595.1"/>
    <property type="molecule type" value="Genomic_DNA"/>
</dbReference>